<comment type="similarity">
    <text evidence="2">Belongs to the DivIVA family.</text>
</comment>
<evidence type="ECO:0000313" key="7">
    <source>
        <dbReference type="EMBL" id="MDL5043389.1"/>
    </source>
</evidence>
<organism evidence="7 8">
    <name type="scientific">Streptococcus raffinosi</name>
    <dbReference type="NCBI Taxonomy" id="3053355"/>
    <lineage>
        <taxon>Bacteria</taxon>
        <taxon>Bacillati</taxon>
        <taxon>Bacillota</taxon>
        <taxon>Bacilli</taxon>
        <taxon>Lactobacillales</taxon>
        <taxon>Streptococcaceae</taxon>
        <taxon>Streptococcus</taxon>
    </lineage>
</organism>
<dbReference type="NCBIfam" id="TIGR03544">
    <property type="entry name" value="DivI1A_domain"/>
    <property type="match status" value="1"/>
</dbReference>
<dbReference type="Proteomes" id="UP001529255">
    <property type="component" value="Unassembled WGS sequence"/>
</dbReference>
<keyword evidence="6" id="KW-0131">Cell cycle</keyword>
<dbReference type="EMBL" id="JASUZV010000005">
    <property type="protein sequence ID" value="MDL5043389.1"/>
    <property type="molecule type" value="Genomic_DNA"/>
</dbReference>
<comment type="subcellular location">
    <subcellularLocation>
        <location evidence="1">Cytoplasm</location>
    </subcellularLocation>
</comment>
<evidence type="ECO:0000256" key="6">
    <source>
        <dbReference type="ARBA" id="ARBA00023306"/>
    </source>
</evidence>
<keyword evidence="8" id="KW-1185">Reference proteome</keyword>
<comment type="caution">
    <text evidence="7">The sequence shown here is derived from an EMBL/GenBank/DDBJ whole genome shotgun (WGS) entry which is preliminary data.</text>
</comment>
<evidence type="ECO:0000256" key="4">
    <source>
        <dbReference type="ARBA" id="ARBA00022618"/>
    </source>
</evidence>
<accession>A0ABT7LVN5</accession>
<name>A0ABT7LVN5_9STRE</name>
<reference evidence="7 8" key="1">
    <citation type="submission" date="2023-06" db="EMBL/GenBank/DDBJ databases">
        <title>A potential novel species of Streptococcus isolated from human milk sample.</title>
        <authorList>
            <person name="Nguyen H.V."/>
            <person name="Trinh A.T.V."/>
            <person name="Hoang A.T.L."/>
            <person name="Bui L.N.H."/>
            <person name="Tran Q.T.L."/>
            <person name="Trinh T."/>
        </authorList>
    </citation>
    <scope>NUCLEOTIDE SEQUENCE [LARGE SCALE GENOMIC DNA]</scope>
    <source>
        <strain evidence="7 8">VTCC 12812</strain>
    </source>
</reference>
<keyword evidence="3" id="KW-0963">Cytoplasm</keyword>
<dbReference type="Pfam" id="PF05103">
    <property type="entry name" value="DivIVA"/>
    <property type="match status" value="1"/>
</dbReference>
<dbReference type="PANTHER" id="PTHR35794:SF2">
    <property type="entry name" value="CELL DIVISION PROTEIN DIVIVA"/>
    <property type="match status" value="1"/>
</dbReference>
<evidence type="ECO:0000256" key="3">
    <source>
        <dbReference type="ARBA" id="ARBA00022490"/>
    </source>
</evidence>
<evidence type="ECO:0000256" key="5">
    <source>
        <dbReference type="ARBA" id="ARBA00023054"/>
    </source>
</evidence>
<sequence length="59" mass="7031">MAITVLEIIEKQFTTKFRGYNQEEVDEFIDIIVDGYEELVHENRELAARVKELEEMVKK</sequence>
<protein>
    <submittedName>
        <fullName evidence="7">DivIVA domain-containing protein</fullName>
    </submittedName>
</protein>
<dbReference type="Gene3D" id="6.10.250.660">
    <property type="match status" value="1"/>
</dbReference>
<gene>
    <name evidence="7" type="ORF">QRD39_04605</name>
</gene>
<dbReference type="PANTHER" id="PTHR35794">
    <property type="entry name" value="CELL DIVISION PROTEIN DIVIVA"/>
    <property type="match status" value="1"/>
</dbReference>
<evidence type="ECO:0000256" key="1">
    <source>
        <dbReference type="ARBA" id="ARBA00004496"/>
    </source>
</evidence>
<evidence type="ECO:0000256" key="2">
    <source>
        <dbReference type="ARBA" id="ARBA00009008"/>
    </source>
</evidence>
<keyword evidence="4" id="KW-0132">Cell division</keyword>
<keyword evidence="5" id="KW-0175">Coiled coil</keyword>
<evidence type="ECO:0000313" key="8">
    <source>
        <dbReference type="Proteomes" id="UP001529255"/>
    </source>
</evidence>
<proteinExistence type="inferred from homology"/>
<dbReference type="InterPro" id="IPR007793">
    <property type="entry name" value="DivIVA_fam"/>
</dbReference>
<dbReference type="InterPro" id="IPR019933">
    <property type="entry name" value="DivIVA_domain"/>
</dbReference>